<evidence type="ECO:0000313" key="8">
    <source>
        <dbReference type="Proteomes" id="UP001169242"/>
    </source>
</evidence>
<keyword evidence="3 6" id="KW-0731">Sigma factor</keyword>
<dbReference type="InterPro" id="IPR014244">
    <property type="entry name" value="RNA_pol_sigma-I"/>
</dbReference>
<dbReference type="GO" id="GO:0006352">
    <property type="term" value="P:DNA-templated transcription initiation"/>
    <property type="evidence" value="ECO:0007669"/>
    <property type="project" value="UniProtKB-UniRule"/>
</dbReference>
<dbReference type="Gene3D" id="1.10.1740.10">
    <property type="match status" value="1"/>
</dbReference>
<dbReference type="InterPro" id="IPR013325">
    <property type="entry name" value="RNA_pol_sigma_r2"/>
</dbReference>
<comment type="subunit">
    <text evidence="6">Interacts with RsgI.</text>
</comment>
<comment type="activity regulation">
    <text evidence="6">Negatively regulated by the anti-sigma-I factor RsgI.</text>
</comment>
<evidence type="ECO:0000256" key="4">
    <source>
        <dbReference type="ARBA" id="ARBA00023125"/>
    </source>
</evidence>
<evidence type="ECO:0000256" key="6">
    <source>
        <dbReference type="HAMAP-Rule" id="MF_02064"/>
    </source>
</evidence>
<dbReference type="Proteomes" id="UP001169242">
    <property type="component" value="Unassembled WGS sequence"/>
</dbReference>
<gene>
    <name evidence="6" type="primary">sigI</name>
    <name evidence="7" type="ORF">PBV87_05230</name>
</gene>
<evidence type="ECO:0000256" key="3">
    <source>
        <dbReference type="ARBA" id="ARBA00023082"/>
    </source>
</evidence>
<keyword evidence="8" id="KW-1185">Reference proteome</keyword>
<comment type="subcellular location">
    <subcellularLocation>
        <location evidence="6">Cytoplasm</location>
    </subcellularLocation>
</comment>
<reference evidence="7" key="1">
    <citation type="journal article" date="2023" name="Int. J. Syst. Evol. Microbiol.">
        <title>&lt;i&gt;Holtiella tumoricola&lt;/i&gt; gen. nov. sp. nov., isolated from a human clinical sample.</title>
        <authorList>
            <person name="Allen-Vercoe E."/>
            <person name="Daigneault M.C."/>
            <person name="Vancuren S.J."/>
            <person name="Cochrane K."/>
            <person name="O'Neal L.L."/>
            <person name="Sankaranarayanan K."/>
            <person name="Lawson P.A."/>
        </authorList>
    </citation>
    <scope>NUCLEOTIDE SEQUENCE</scope>
    <source>
        <strain evidence="7">CC70A</strain>
    </source>
</reference>
<keyword evidence="1 6" id="KW-0963">Cytoplasm</keyword>
<dbReference type="GO" id="GO:0016987">
    <property type="term" value="F:sigma factor activity"/>
    <property type="evidence" value="ECO:0007669"/>
    <property type="project" value="UniProtKB-UniRule"/>
</dbReference>
<organism evidence="7 8">
    <name type="scientific">Holtiella tumoricola</name>
    <dbReference type="NCBI Taxonomy" id="3018743"/>
    <lineage>
        <taxon>Bacteria</taxon>
        <taxon>Bacillati</taxon>
        <taxon>Bacillota</taxon>
        <taxon>Clostridia</taxon>
        <taxon>Lachnospirales</taxon>
        <taxon>Cellulosilyticaceae</taxon>
        <taxon>Holtiella</taxon>
    </lineage>
</organism>
<dbReference type="EMBL" id="JAQIFT010000016">
    <property type="protein sequence ID" value="MDA3730902.1"/>
    <property type="molecule type" value="Genomic_DNA"/>
</dbReference>
<dbReference type="AlphaFoldDB" id="A0AA42DLB3"/>
<protein>
    <recommendedName>
        <fullName evidence="6">RNA polymerase sigma factor SigI</fullName>
    </recommendedName>
</protein>
<feature type="DNA-binding region" description="H-T-H motif" evidence="6">
    <location>
        <begin position="181"/>
        <end position="200"/>
    </location>
</feature>
<evidence type="ECO:0000256" key="2">
    <source>
        <dbReference type="ARBA" id="ARBA00023015"/>
    </source>
</evidence>
<proteinExistence type="inferred from homology"/>
<evidence type="ECO:0000313" key="7">
    <source>
        <dbReference type="EMBL" id="MDA3730902.1"/>
    </source>
</evidence>
<dbReference type="HAMAP" id="MF_02064">
    <property type="entry name" value="Sigma70_SigI"/>
    <property type="match status" value="1"/>
</dbReference>
<feature type="short sequence motif" description="Polymerase core binding" evidence="6">
    <location>
        <begin position="44"/>
        <end position="57"/>
    </location>
</feature>
<comment type="caution">
    <text evidence="7">The sequence shown here is derived from an EMBL/GenBank/DDBJ whole genome shotgun (WGS) entry which is preliminary data.</text>
</comment>
<evidence type="ECO:0000256" key="1">
    <source>
        <dbReference type="ARBA" id="ARBA00022490"/>
    </source>
</evidence>
<dbReference type="RefSeq" id="WP_271011394.1">
    <property type="nucleotide sequence ID" value="NZ_JAQIFT010000016.1"/>
</dbReference>
<keyword evidence="5 6" id="KW-0804">Transcription</keyword>
<sequence>MQINISVHNKIYTDADDLIEDYIPFIVKVISSITHRYVSIENDEEFSIGLSSFYEAICKYDAHKGDFLPFAQLVIRSRLLNYLNSEKKHAILDSLDTEQAINIEQLKVEYLETTLDGVDLVAEEVQVLTTVLQDFKFDLVSLCTEAPKHEKTRTNAIDISEKVSKDQPLVDLMYLKKRLPITRISLKYNITQKILKGSKKFIITVIIIFDKNLRNLKLWIRK</sequence>
<accession>A0AA42DLB3</accession>
<keyword evidence="6" id="KW-0346">Stress response</keyword>
<dbReference type="GO" id="GO:0005737">
    <property type="term" value="C:cytoplasm"/>
    <property type="evidence" value="ECO:0007669"/>
    <property type="project" value="UniProtKB-SubCell"/>
</dbReference>
<keyword evidence="4 6" id="KW-0238">DNA-binding</keyword>
<dbReference type="SUPFAM" id="SSF88946">
    <property type="entry name" value="Sigma2 domain of RNA polymerase sigma factors"/>
    <property type="match status" value="1"/>
</dbReference>
<dbReference type="GO" id="GO:0003677">
    <property type="term" value="F:DNA binding"/>
    <property type="evidence" value="ECO:0007669"/>
    <property type="project" value="UniProtKB-UniRule"/>
</dbReference>
<evidence type="ECO:0000256" key="5">
    <source>
        <dbReference type="ARBA" id="ARBA00023163"/>
    </source>
</evidence>
<comment type="similarity">
    <text evidence="6">Belongs to the sigma-70 factor family. SigI subfamily.</text>
</comment>
<keyword evidence="2 6" id="KW-0805">Transcription regulation</keyword>
<name>A0AA42DLB3_9FIRM</name>
<comment type="function">
    <text evidence="6">Sigma factors are initiation factors that promote the attachment of RNA polymerase to specific initiation sites and are then released.</text>
</comment>